<dbReference type="GO" id="GO:0060271">
    <property type="term" value="P:cilium assembly"/>
    <property type="evidence" value="ECO:0007669"/>
    <property type="project" value="TreeGrafter"/>
</dbReference>
<accession>A0A1Y2CV01</accession>
<comment type="caution">
    <text evidence="8">The sequence shown here is derived from an EMBL/GenBank/DDBJ whole genome shotgun (WGS) entry which is preliminary data.</text>
</comment>
<evidence type="ECO:0000256" key="4">
    <source>
        <dbReference type="ARBA" id="ARBA00023212"/>
    </source>
</evidence>
<protein>
    <recommendedName>
        <fullName evidence="7">B9 domain-containing protein 1</fullName>
    </recommendedName>
</protein>
<dbReference type="OrthoDB" id="431939at2759"/>
<dbReference type="PANTHER" id="PTHR12968:SF1">
    <property type="entry name" value="B9 DOMAIN-CONTAINING PROTEIN 1"/>
    <property type="match status" value="1"/>
</dbReference>
<gene>
    <name evidence="8" type="ORF">LY90DRAFT_670775</name>
</gene>
<evidence type="ECO:0000256" key="1">
    <source>
        <dbReference type="ARBA" id="ARBA00004120"/>
    </source>
</evidence>
<evidence type="ECO:0000256" key="2">
    <source>
        <dbReference type="ARBA" id="ARBA00022490"/>
    </source>
</evidence>
<evidence type="ECO:0000256" key="7">
    <source>
        <dbReference type="ARBA" id="ARBA00039274"/>
    </source>
</evidence>
<dbReference type="Proteomes" id="UP000193920">
    <property type="component" value="Unassembled WGS sequence"/>
</dbReference>
<dbReference type="EMBL" id="MCOG01000098">
    <property type="protein sequence ID" value="ORY50145.1"/>
    <property type="molecule type" value="Genomic_DNA"/>
</dbReference>
<name>A0A1Y2CV01_9FUNG</name>
<keyword evidence="5" id="KW-0966">Cell projection</keyword>
<evidence type="ECO:0000256" key="5">
    <source>
        <dbReference type="ARBA" id="ARBA00023273"/>
    </source>
</evidence>
<evidence type="ECO:0000313" key="8">
    <source>
        <dbReference type="EMBL" id="ORY50145.1"/>
    </source>
</evidence>
<dbReference type="GO" id="GO:0036038">
    <property type="term" value="C:MKS complex"/>
    <property type="evidence" value="ECO:0007669"/>
    <property type="project" value="TreeGrafter"/>
</dbReference>
<reference evidence="8 9" key="1">
    <citation type="submission" date="2016-08" db="EMBL/GenBank/DDBJ databases">
        <title>A Parts List for Fungal Cellulosomes Revealed by Comparative Genomics.</title>
        <authorList>
            <consortium name="DOE Joint Genome Institute"/>
            <person name="Haitjema C.H."/>
            <person name="Gilmore S.P."/>
            <person name="Henske J.K."/>
            <person name="Solomon K.V."/>
            <person name="De Groot R."/>
            <person name="Kuo A."/>
            <person name="Mondo S.J."/>
            <person name="Salamov A.A."/>
            <person name="Labutti K."/>
            <person name="Zhao Z."/>
            <person name="Chiniquy J."/>
            <person name="Barry K."/>
            <person name="Brewer H.M."/>
            <person name="Purvine S.O."/>
            <person name="Wright A.T."/>
            <person name="Boxma B."/>
            <person name="Van Alen T."/>
            <person name="Hackstein J.H."/>
            <person name="Baker S.E."/>
            <person name="Grigoriev I.V."/>
            <person name="O'Malley M.A."/>
        </authorList>
    </citation>
    <scope>NUCLEOTIDE SEQUENCE [LARGE SCALE GENOMIC DNA]</scope>
    <source>
        <strain evidence="8 9">G1</strain>
    </source>
</reference>
<organism evidence="8 9">
    <name type="scientific">Neocallimastix californiae</name>
    <dbReference type="NCBI Taxonomy" id="1754190"/>
    <lineage>
        <taxon>Eukaryota</taxon>
        <taxon>Fungi</taxon>
        <taxon>Fungi incertae sedis</taxon>
        <taxon>Chytridiomycota</taxon>
        <taxon>Chytridiomycota incertae sedis</taxon>
        <taxon>Neocallimastigomycetes</taxon>
        <taxon>Neocallimastigales</taxon>
        <taxon>Neocallimastigaceae</taxon>
        <taxon>Neocallimastix</taxon>
    </lineage>
</organism>
<sequence>MSSYFSLACLAQIESAYFPEYDNLYCKYSVVYGSDWTVISGVEEGITQLGKASTSISFSASNSTTKEIPPGRVCVWNFPLEIAFKSTNAYGWPQIVFNVYGLDSFGRDVIRGYGSLRLPLSSGQYEKFVPTFIPVASVPLNGFIAYLAGRLPEFLDSRFVVKNEGREVTRVKSQGTVKVKLNIITKDLENFGYINK</sequence>
<keyword evidence="4" id="KW-0206">Cytoskeleton</keyword>
<proteinExistence type="inferred from homology"/>
<evidence type="ECO:0000313" key="9">
    <source>
        <dbReference type="Proteomes" id="UP000193920"/>
    </source>
</evidence>
<dbReference type="PANTHER" id="PTHR12968">
    <property type="entry name" value="B9 DOMAIN-CONTAINING"/>
    <property type="match status" value="1"/>
</dbReference>
<keyword evidence="9" id="KW-1185">Reference proteome</keyword>
<comment type="similarity">
    <text evidence="6">Belongs to the B9D family.</text>
</comment>
<dbReference type="STRING" id="1754190.A0A1Y2CV01"/>
<evidence type="ECO:0000256" key="3">
    <source>
        <dbReference type="ARBA" id="ARBA00022794"/>
    </source>
</evidence>
<dbReference type="Pfam" id="PF07162">
    <property type="entry name" value="B9-C2"/>
    <property type="match status" value="1"/>
</dbReference>
<keyword evidence="3" id="KW-0970">Cilium biogenesis/degradation</keyword>
<dbReference type="AlphaFoldDB" id="A0A1Y2CV01"/>
<dbReference type="InterPro" id="IPR010796">
    <property type="entry name" value="C2_B9-type_dom"/>
</dbReference>
<comment type="subcellular location">
    <subcellularLocation>
        <location evidence="1">Cytoplasm</location>
        <location evidence="1">Cytoskeleton</location>
        <location evidence="1">Cilium basal body</location>
    </subcellularLocation>
</comment>
<dbReference type="PROSITE" id="PS51381">
    <property type="entry name" value="C2_B9"/>
    <property type="match status" value="1"/>
</dbReference>
<evidence type="ECO:0000256" key="6">
    <source>
        <dbReference type="ARBA" id="ARBA00038411"/>
    </source>
</evidence>
<keyword evidence="2" id="KW-0963">Cytoplasm</keyword>